<dbReference type="InterPro" id="IPR010559">
    <property type="entry name" value="Sig_transdc_His_kin_internal"/>
</dbReference>
<dbReference type="GO" id="GO:0000155">
    <property type="term" value="F:phosphorelay sensor kinase activity"/>
    <property type="evidence" value="ECO:0007669"/>
    <property type="project" value="InterPro"/>
</dbReference>
<keyword evidence="3" id="KW-0418">Kinase</keyword>
<feature type="domain" description="Signal transduction histidine kinase internal region" evidence="2">
    <location>
        <begin position="155"/>
        <end position="234"/>
    </location>
</feature>
<evidence type="ECO:0000313" key="3">
    <source>
        <dbReference type="EMBL" id="MDM1071441.1"/>
    </source>
</evidence>
<gene>
    <name evidence="3" type="ORF">HX001_02915</name>
</gene>
<dbReference type="InterPro" id="IPR050640">
    <property type="entry name" value="Bact_2-comp_sensor_kinase"/>
</dbReference>
<dbReference type="RefSeq" id="WP_159156023.1">
    <property type="nucleotide sequence ID" value="NZ_CP013210.1"/>
</dbReference>
<keyword evidence="1" id="KW-0472">Membrane</keyword>
<keyword evidence="1" id="KW-1133">Transmembrane helix</keyword>
<dbReference type="SUPFAM" id="SSF55874">
    <property type="entry name" value="ATPase domain of HSP90 chaperone/DNA topoisomerase II/histidine kinase"/>
    <property type="match status" value="1"/>
</dbReference>
<comment type="caution">
    <text evidence="3">The sequence shown here is derived from an EMBL/GenBank/DDBJ whole genome shotgun (WGS) entry which is preliminary data.</text>
</comment>
<evidence type="ECO:0000256" key="1">
    <source>
        <dbReference type="SAM" id="Phobius"/>
    </source>
</evidence>
<evidence type="ECO:0000259" key="2">
    <source>
        <dbReference type="Pfam" id="PF06580"/>
    </source>
</evidence>
<evidence type="ECO:0000313" key="4">
    <source>
        <dbReference type="Proteomes" id="UP001170959"/>
    </source>
</evidence>
<protein>
    <submittedName>
        <fullName evidence="3">Histidine kinase</fullName>
    </submittedName>
</protein>
<sequence>MKKKQEIAIHIGFWAIFFGMDLYFDWFSERDFLDLWNVLQTISFYLLQVIIFYLNYCWICEKTIPKKKWGLFILGQISLLFLFPSIRHLFEEVIIFHLTGNHNYNEKSLLTTYYFYDNSYYAIRIILFSLVFYFIKTIWETNQKMNDLLLQKKQAELQNLKNQLSPHFLFNTLNSFYADLMDLQPKIANDVLKLSDMLRYVTYENENDKVSLQDEIQFIQNYIALFSRRFDHQLAVQFEVLSHHDKARIPSLLLIHFVENAFKHGVITNTEKPVKIVLKSHKDKLFFTIENYFYNNENYDEKGIGYKNVRQRLDILFSENYRLDVIETQEIYQVKLQIPLS</sequence>
<dbReference type="InterPro" id="IPR036890">
    <property type="entry name" value="HATPase_C_sf"/>
</dbReference>
<reference evidence="3" key="2">
    <citation type="journal article" date="2022" name="Sci. Total Environ.">
        <title>Prevalence, transmission, and molecular epidemiology of tet(X)-positive bacteria among humans, animals, and environmental niches in China: An epidemiological, and genomic-based study.</title>
        <authorList>
            <person name="Dong N."/>
            <person name="Zeng Y."/>
            <person name="Cai C."/>
            <person name="Sun C."/>
            <person name="Lu J."/>
            <person name="Liu C."/>
            <person name="Zhou H."/>
            <person name="Sun Q."/>
            <person name="Shu L."/>
            <person name="Wang H."/>
            <person name="Wang Y."/>
            <person name="Wang S."/>
            <person name="Wu C."/>
            <person name="Chan E.W."/>
            <person name="Chen G."/>
            <person name="Shen Z."/>
            <person name="Chen S."/>
            <person name="Zhang R."/>
        </authorList>
    </citation>
    <scope>NUCLEOTIDE SEQUENCE</scope>
    <source>
        <strain evidence="3">R655-4</strain>
    </source>
</reference>
<organism evidence="3 4">
    <name type="scientific">Empedobacter brevis</name>
    <dbReference type="NCBI Taxonomy" id="247"/>
    <lineage>
        <taxon>Bacteria</taxon>
        <taxon>Pseudomonadati</taxon>
        <taxon>Bacteroidota</taxon>
        <taxon>Flavobacteriia</taxon>
        <taxon>Flavobacteriales</taxon>
        <taxon>Weeksellaceae</taxon>
        <taxon>Empedobacter</taxon>
    </lineage>
</organism>
<dbReference type="Gene3D" id="3.30.565.10">
    <property type="entry name" value="Histidine kinase-like ATPase, C-terminal domain"/>
    <property type="match status" value="1"/>
</dbReference>
<dbReference type="PANTHER" id="PTHR34220:SF7">
    <property type="entry name" value="SENSOR HISTIDINE KINASE YPDA"/>
    <property type="match status" value="1"/>
</dbReference>
<dbReference type="AlphaFoldDB" id="A0AAJ1QCC0"/>
<dbReference type="PANTHER" id="PTHR34220">
    <property type="entry name" value="SENSOR HISTIDINE KINASE YPDA"/>
    <property type="match status" value="1"/>
</dbReference>
<dbReference type="Pfam" id="PF06580">
    <property type="entry name" value="His_kinase"/>
    <property type="match status" value="1"/>
</dbReference>
<feature type="transmembrane region" description="Helical" evidence="1">
    <location>
        <begin position="38"/>
        <end position="59"/>
    </location>
</feature>
<keyword evidence="3" id="KW-0808">Transferase</keyword>
<dbReference type="GO" id="GO:0016020">
    <property type="term" value="C:membrane"/>
    <property type="evidence" value="ECO:0007669"/>
    <property type="project" value="InterPro"/>
</dbReference>
<accession>A0AAJ1QCC0</accession>
<reference evidence="3" key="1">
    <citation type="submission" date="2020-06" db="EMBL/GenBank/DDBJ databases">
        <authorList>
            <person name="Dong N."/>
        </authorList>
    </citation>
    <scope>NUCLEOTIDE SEQUENCE</scope>
    <source>
        <strain evidence="3">R655-4</strain>
    </source>
</reference>
<dbReference type="EMBL" id="JACAGJ010000001">
    <property type="protein sequence ID" value="MDM1071441.1"/>
    <property type="molecule type" value="Genomic_DNA"/>
</dbReference>
<dbReference type="Proteomes" id="UP001170959">
    <property type="component" value="Unassembled WGS sequence"/>
</dbReference>
<feature type="transmembrane region" description="Helical" evidence="1">
    <location>
        <begin position="7"/>
        <end position="26"/>
    </location>
</feature>
<proteinExistence type="predicted"/>
<feature type="transmembrane region" description="Helical" evidence="1">
    <location>
        <begin position="71"/>
        <end position="90"/>
    </location>
</feature>
<feature type="transmembrane region" description="Helical" evidence="1">
    <location>
        <begin position="118"/>
        <end position="135"/>
    </location>
</feature>
<name>A0AAJ1QCC0_9FLAO</name>
<keyword evidence="1" id="KW-0812">Transmembrane</keyword>